<evidence type="ECO:0000256" key="6">
    <source>
        <dbReference type="ARBA" id="ARBA00022679"/>
    </source>
</evidence>
<dbReference type="PATRIC" id="fig|1150469.3.peg.2027"/>
<dbReference type="CDD" id="cd16922">
    <property type="entry name" value="HATPase_EvgS-ArcB-TorS-like"/>
    <property type="match status" value="1"/>
</dbReference>
<evidence type="ECO:0000256" key="15">
    <source>
        <dbReference type="SAM" id="MobiDB-lite"/>
    </source>
</evidence>
<dbReference type="Gene3D" id="3.40.50.2300">
    <property type="match status" value="1"/>
</dbReference>
<gene>
    <name evidence="19" type="ORF">RSPPHO_01803</name>
</gene>
<dbReference type="EMBL" id="HE663493">
    <property type="protein sequence ID" value="CCG08429.1"/>
    <property type="molecule type" value="Genomic_DNA"/>
</dbReference>
<proteinExistence type="predicted"/>
<name>H6SKB4_PARPM</name>
<feature type="domain" description="Histidine kinase" evidence="17">
    <location>
        <begin position="515"/>
        <end position="737"/>
    </location>
</feature>
<feature type="region of interest" description="Disordered" evidence="15">
    <location>
        <begin position="907"/>
        <end position="936"/>
    </location>
</feature>
<dbReference type="SMART" id="SM00388">
    <property type="entry name" value="HisKA"/>
    <property type="match status" value="1"/>
</dbReference>
<dbReference type="FunFam" id="3.30.565.10:FF:000010">
    <property type="entry name" value="Sensor histidine kinase RcsC"/>
    <property type="match status" value="1"/>
</dbReference>
<reference evidence="19 20" key="1">
    <citation type="submission" date="2012-02" db="EMBL/GenBank/DDBJ databases">
        <title>Shotgun genome sequence of Phaeospirillum photometricum DSM 122.</title>
        <authorList>
            <person name="Duquesne K."/>
            <person name="Sturgis J."/>
        </authorList>
    </citation>
    <scope>NUCLEOTIDE SEQUENCE [LARGE SCALE GENOMIC DNA]</scope>
    <source>
        <strain evidence="20">DSM122</strain>
    </source>
</reference>
<dbReference type="InterPro" id="IPR003594">
    <property type="entry name" value="HATPase_dom"/>
</dbReference>
<keyword evidence="12" id="KW-0902">Two-component regulatory system</keyword>
<dbReference type="PANTHER" id="PTHR45339:SF1">
    <property type="entry name" value="HYBRID SIGNAL TRANSDUCTION HISTIDINE KINASE J"/>
    <property type="match status" value="1"/>
</dbReference>
<evidence type="ECO:0000256" key="3">
    <source>
        <dbReference type="ARBA" id="ARBA00012438"/>
    </source>
</evidence>
<keyword evidence="13 16" id="KW-0472">Membrane</keyword>
<dbReference type="PRINTS" id="PR00344">
    <property type="entry name" value="BCTRLSENSOR"/>
</dbReference>
<dbReference type="EC" id="2.7.13.3" evidence="3"/>
<dbReference type="PROSITE" id="PS50109">
    <property type="entry name" value="HIS_KIN"/>
    <property type="match status" value="1"/>
</dbReference>
<dbReference type="SUPFAM" id="SSF55874">
    <property type="entry name" value="ATPase domain of HSP90 chaperone/DNA topoisomerase II/histidine kinase"/>
    <property type="match status" value="1"/>
</dbReference>
<keyword evidence="10" id="KW-0067">ATP-binding</keyword>
<evidence type="ECO:0000313" key="19">
    <source>
        <dbReference type="EMBL" id="CCG08429.1"/>
    </source>
</evidence>
<dbReference type="InterPro" id="IPR036641">
    <property type="entry name" value="HPT_dom_sf"/>
</dbReference>
<evidence type="ECO:0000256" key="5">
    <source>
        <dbReference type="ARBA" id="ARBA00022553"/>
    </source>
</evidence>
<evidence type="ECO:0000259" key="18">
    <source>
        <dbReference type="PROSITE" id="PS50110"/>
    </source>
</evidence>
<feature type="region of interest" description="Disordered" evidence="15">
    <location>
        <begin position="1"/>
        <end position="29"/>
    </location>
</feature>
<dbReference type="PANTHER" id="PTHR45339">
    <property type="entry name" value="HYBRID SIGNAL TRANSDUCTION HISTIDINE KINASE J"/>
    <property type="match status" value="1"/>
</dbReference>
<keyword evidence="11 16" id="KW-1133">Transmembrane helix</keyword>
<dbReference type="Gene3D" id="3.30.450.20">
    <property type="entry name" value="PAS domain"/>
    <property type="match status" value="1"/>
</dbReference>
<dbReference type="CDD" id="cd00082">
    <property type="entry name" value="HisKA"/>
    <property type="match status" value="1"/>
</dbReference>
<dbReference type="HOGENOM" id="CLU_000445_114_13_5"/>
<evidence type="ECO:0000313" key="20">
    <source>
        <dbReference type="Proteomes" id="UP000033220"/>
    </source>
</evidence>
<dbReference type="InterPro" id="IPR003661">
    <property type="entry name" value="HisK_dim/P_dom"/>
</dbReference>
<dbReference type="SMART" id="SM00448">
    <property type="entry name" value="REC"/>
    <property type="match status" value="1"/>
</dbReference>
<comment type="catalytic activity">
    <reaction evidence="1">
        <text>ATP + protein L-histidine = ADP + protein N-phospho-L-histidine.</text>
        <dbReference type="EC" id="2.7.13.3"/>
    </reaction>
</comment>
<keyword evidence="8" id="KW-0547">Nucleotide-binding</keyword>
<dbReference type="GO" id="GO:0005886">
    <property type="term" value="C:plasma membrane"/>
    <property type="evidence" value="ECO:0007669"/>
    <property type="project" value="UniProtKB-SubCell"/>
</dbReference>
<feature type="transmembrane region" description="Helical" evidence="16">
    <location>
        <begin position="406"/>
        <end position="427"/>
    </location>
</feature>
<evidence type="ECO:0000256" key="14">
    <source>
        <dbReference type="PROSITE-ProRule" id="PRU00169"/>
    </source>
</evidence>
<dbReference type="eggNOG" id="COG2205">
    <property type="taxonomic scope" value="Bacteria"/>
</dbReference>
<feature type="transmembrane region" description="Helical" evidence="16">
    <location>
        <begin position="43"/>
        <end position="64"/>
    </location>
</feature>
<evidence type="ECO:0000256" key="16">
    <source>
        <dbReference type="SAM" id="Phobius"/>
    </source>
</evidence>
<dbReference type="GO" id="GO:0000155">
    <property type="term" value="F:phosphorelay sensor kinase activity"/>
    <property type="evidence" value="ECO:0007669"/>
    <property type="project" value="InterPro"/>
</dbReference>
<dbReference type="InterPro" id="IPR036890">
    <property type="entry name" value="HATPase_C_sf"/>
</dbReference>
<dbReference type="Gene3D" id="3.30.565.10">
    <property type="entry name" value="Histidine kinase-like ATPase, C-terminal domain"/>
    <property type="match status" value="1"/>
</dbReference>
<evidence type="ECO:0000256" key="1">
    <source>
        <dbReference type="ARBA" id="ARBA00000085"/>
    </source>
</evidence>
<keyword evidence="6 19" id="KW-0808">Transferase</keyword>
<dbReference type="SMART" id="SM00387">
    <property type="entry name" value="HATPase_c"/>
    <property type="match status" value="1"/>
</dbReference>
<dbReference type="CDD" id="cd17546">
    <property type="entry name" value="REC_hyHK_CKI1_RcsC-like"/>
    <property type="match status" value="1"/>
</dbReference>
<feature type="domain" description="Response regulatory" evidence="18">
    <location>
        <begin position="774"/>
        <end position="900"/>
    </location>
</feature>
<sequence>MRPSGGGRGGARHGVRQMSQEQDGPKTTGAPGRSVFSWLWGSYLRTALIPLVFIELLFLLIYAVSHGIGSERGLALLERTLTDDFHTVAGHEAGAIAERLAGVAHTVQLYAAQSARVLAAPCAPDPTEEARLALSPEGVLFSTQATGTQAALFYSGHVPIGPRERAKAVCSAALDPLMQDIRTTQPLIDQIYINTWDSMNRIYPPFDVLSQYPPGMDIPSYNFYYEADTAHNPERRVVWTDVYLDPAGKGWMVSAIAPILRGTALEGVAGVDLTVRTFIHQVLTASLPFGAYGLLLDRQGGLLAMPEAGVADWGMRPLDTARYQGAVESDTFTSPEVNLFRRGDPPALVAALRTQERGVMSVPLAGQRKLIAWARVDGADWTFLLVAHHDTVLGEFLALETAFTRVGYAMAAGLCLFYLAFLAFLFARARGMTRHLAEALTEVSRMIQRIAQGHFYQTPPPFPLRELQETAAVIATVGARLGRANEDLITHREELVVARDAAQAAARAKAEFLATMSHEIRTPLNAVIGMTGLLLDSPLSDPQADQARAIQRAGEHLLSLLNDILDFSRLDTGRLTLNEKPFSLAHEIQAVVSLCGVPASARHLPLQVSLDPTLASCYAGDAGRLRQILINLLGNAIKFTDRGRVGISVEAGPADGTKRQRLRFRIEDTGPGIAADRLGELFAPFSPLDASTTRRHGGTGLGLAISQRLALLMGGDIRVESTLGVGSVFTLDLPLLPLPDSEGGPDLQDPGASVPPSPDASPKAPDDAPPKPLRILVAEDIPENRILAQAVLERLGHDVELATNGREALDLLHTRGPFDVVLMDIQMPVMDGLDACRAVRALDPAVVFPDGRPVREVPVIAFTADALPGDRERFLAAGMDETLPKPLNIRRLRTLLAEVARAPSLRSPALAPSSPALAPSSPAFAPSPPAPPSPAERQVLLDPVALASLRASLGGDLAAYCVAAEASLRRGACALPDALDRGDFPEAAALLHGLVATLAALGLHDSAALALRLRGDLASGAGIAIRTEAARLADTVKATADELQRQQVP</sequence>
<evidence type="ECO:0000256" key="7">
    <source>
        <dbReference type="ARBA" id="ARBA00022692"/>
    </source>
</evidence>
<comment type="subcellular location">
    <subcellularLocation>
        <location evidence="2">Cell membrane</location>
        <topology evidence="2">Multi-pass membrane protein</topology>
    </subcellularLocation>
</comment>
<dbReference type="InterPro" id="IPR036097">
    <property type="entry name" value="HisK_dim/P_sf"/>
</dbReference>
<evidence type="ECO:0000256" key="13">
    <source>
        <dbReference type="ARBA" id="ARBA00023136"/>
    </source>
</evidence>
<feature type="region of interest" description="Disordered" evidence="15">
    <location>
        <begin position="739"/>
        <end position="771"/>
    </location>
</feature>
<dbReference type="Gene3D" id="1.10.287.130">
    <property type="match status" value="1"/>
</dbReference>
<protein>
    <recommendedName>
        <fullName evidence="3">histidine kinase</fullName>
        <ecNumber evidence="3">2.7.13.3</ecNumber>
    </recommendedName>
</protein>
<dbReference type="GO" id="GO:0005524">
    <property type="term" value="F:ATP binding"/>
    <property type="evidence" value="ECO:0007669"/>
    <property type="project" value="UniProtKB-KW"/>
</dbReference>
<dbReference type="KEGG" id="rpm:RSPPHO_01803"/>
<dbReference type="Pfam" id="PF00072">
    <property type="entry name" value="Response_reg"/>
    <property type="match status" value="1"/>
</dbReference>
<evidence type="ECO:0000256" key="9">
    <source>
        <dbReference type="ARBA" id="ARBA00022777"/>
    </source>
</evidence>
<dbReference type="AlphaFoldDB" id="H6SKB4"/>
<keyword evidence="20" id="KW-1185">Reference proteome</keyword>
<evidence type="ECO:0000256" key="10">
    <source>
        <dbReference type="ARBA" id="ARBA00022840"/>
    </source>
</evidence>
<feature type="compositionally biased region" description="Pro residues" evidence="15">
    <location>
        <begin position="925"/>
        <end position="934"/>
    </location>
</feature>
<dbReference type="STRING" id="1150469.RSPPHO_01803"/>
<dbReference type="InterPro" id="IPR004358">
    <property type="entry name" value="Sig_transdc_His_kin-like_C"/>
</dbReference>
<dbReference type="SUPFAM" id="SSF47384">
    <property type="entry name" value="Homodimeric domain of signal transducing histidine kinase"/>
    <property type="match status" value="1"/>
</dbReference>
<evidence type="ECO:0000256" key="2">
    <source>
        <dbReference type="ARBA" id="ARBA00004651"/>
    </source>
</evidence>
<dbReference type="PROSITE" id="PS50110">
    <property type="entry name" value="RESPONSE_REGULATORY"/>
    <property type="match status" value="1"/>
</dbReference>
<feature type="compositionally biased region" description="Low complexity" evidence="15">
    <location>
        <begin position="907"/>
        <end position="924"/>
    </location>
</feature>
<keyword evidence="9" id="KW-0418">Kinase</keyword>
<dbReference type="InterPro" id="IPR005467">
    <property type="entry name" value="His_kinase_dom"/>
</dbReference>
<organism evidence="19 20">
    <name type="scientific">Pararhodospirillum photometricum DSM 122</name>
    <dbReference type="NCBI Taxonomy" id="1150469"/>
    <lineage>
        <taxon>Bacteria</taxon>
        <taxon>Pseudomonadati</taxon>
        <taxon>Pseudomonadota</taxon>
        <taxon>Alphaproteobacteria</taxon>
        <taxon>Rhodospirillales</taxon>
        <taxon>Rhodospirillaceae</taxon>
        <taxon>Pararhodospirillum</taxon>
    </lineage>
</organism>
<dbReference type="SUPFAM" id="SSF47226">
    <property type="entry name" value="Histidine-containing phosphotransfer domain, HPT domain"/>
    <property type="match status" value="1"/>
</dbReference>
<keyword evidence="7 16" id="KW-0812">Transmembrane</keyword>
<keyword evidence="4" id="KW-1003">Cell membrane</keyword>
<evidence type="ECO:0000256" key="8">
    <source>
        <dbReference type="ARBA" id="ARBA00022741"/>
    </source>
</evidence>
<dbReference type="InterPro" id="IPR001789">
    <property type="entry name" value="Sig_transdc_resp-reg_receiver"/>
</dbReference>
<dbReference type="FunFam" id="1.10.287.130:FF:000004">
    <property type="entry name" value="Ethylene receptor 1"/>
    <property type="match status" value="1"/>
</dbReference>
<dbReference type="Proteomes" id="UP000033220">
    <property type="component" value="Chromosome DSM 122"/>
</dbReference>
<evidence type="ECO:0000259" key="17">
    <source>
        <dbReference type="PROSITE" id="PS50109"/>
    </source>
</evidence>
<accession>H6SKB4</accession>
<dbReference type="Pfam" id="PF00512">
    <property type="entry name" value="HisKA"/>
    <property type="match status" value="1"/>
</dbReference>
<dbReference type="InterPro" id="IPR011006">
    <property type="entry name" value="CheY-like_superfamily"/>
</dbReference>
<evidence type="ECO:0000256" key="4">
    <source>
        <dbReference type="ARBA" id="ARBA00022475"/>
    </source>
</evidence>
<keyword evidence="5 14" id="KW-0597">Phosphoprotein</keyword>
<evidence type="ECO:0000256" key="12">
    <source>
        <dbReference type="ARBA" id="ARBA00023012"/>
    </source>
</evidence>
<feature type="modified residue" description="4-aspartylphosphate" evidence="14">
    <location>
        <position position="824"/>
    </location>
</feature>
<evidence type="ECO:0000256" key="11">
    <source>
        <dbReference type="ARBA" id="ARBA00022989"/>
    </source>
</evidence>
<dbReference type="SUPFAM" id="SSF52172">
    <property type="entry name" value="CheY-like"/>
    <property type="match status" value="1"/>
</dbReference>
<dbReference type="Pfam" id="PF02518">
    <property type="entry name" value="HATPase_c"/>
    <property type="match status" value="1"/>
</dbReference>